<evidence type="ECO:0000313" key="6">
    <source>
        <dbReference type="EMBL" id="OGY63211.1"/>
    </source>
</evidence>
<reference evidence="6 7" key="1">
    <citation type="journal article" date="2016" name="Nat. Commun.">
        <title>Thousands of microbial genomes shed light on interconnected biogeochemical processes in an aquifer system.</title>
        <authorList>
            <person name="Anantharaman K."/>
            <person name="Brown C.T."/>
            <person name="Hug L.A."/>
            <person name="Sharon I."/>
            <person name="Castelle C.J."/>
            <person name="Probst A.J."/>
            <person name="Thomas B.C."/>
            <person name="Singh A."/>
            <person name="Wilkins M.J."/>
            <person name="Karaoz U."/>
            <person name="Brodie E.L."/>
            <person name="Williams K.H."/>
            <person name="Hubbard S.S."/>
            <person name="Banfield J.F."/>
        </authorList>
    </citation>
    <scope>NUCLEOTIDE SEQUENCE [LARGE SCALE GENOMIC DNA]</scope>
</reference>
<gene>
    <name evidence="6" type="ORF">A3B92_03890</name>
</gene>
<dbReference type="Gene3D" id="3.10.105.10">
    <property type="entry name" value="Dipeptide-binding Protein, Domain 3"/>
    <property type="match status" value="1"/>
</dbReference>
<dbReference type="InterPro" id="IPR039424">
    <property type="entry name" value="SBP_5"/>
</dbReference>
<dbReference type="Pfam" id="PF00496">
    <property type="entry name" value="SBP_bac_5"/>
    <property type="match status" value="1"/>
</dbReference>
<dbReference type="Gene3D" id="3.40.190.10">
    <property type="entry name" value="Periplasmic binding protein-like II"/>
    <property type="match status" value="1"/>
</dbReference>
<evidence type="ECO:0000256" key="3">
    <source>
        <dbReference type="ARBA" id="ARBA00022729"/>
    </source>
</evidence>
<evidence type="ECO:0000256" key="4">
    <source>
        <dbReference type="SAM" id="Phobius"/>
    </source>
</evidence>
<feature type="transmembrane region" description="Helical" evidence="4">
    <location>
        <begin position="18"/>
        <end position="38"/>
    </location>
</feature>
<sequence>MNILYQIYFNFTEKERRIFLVALFMFAVSGFLLALSAFNVKTVEVPVKSSLYREGIVGQPIKVNPIIASADADRDLVELLFGNLLELSENHKVSDDGKTWNVVLKTDLKWSDGKPLTSDDVIFTIDAIQNTESRSPLFLTWQGVIANRISELEIEFTLRTPYVFFLDNLKEFKVIPRHIFGALPAANLYLSDFNLEPIGSGPYRFASFKKRKDGFITDYYLEANENFSGQQPFIKNFQVKFYENSEGLIRAFNAKRIDGFGGLNPDDAGKLTLSHQVLEKSVPQYYAVFINKSAKPSLGFKSVLAALNLATDKQKLVREALRGKAFPVNSPILPLMEEYSEEITSSSLKFSVSMASEVLSKDKWVVNEETKFREKNIGKQKEVLDFSIVVPNIPFLIKTVDILKEDWGQIGVKLTPIILDPADVVNEVIKTRNYQMLIFGNILNSNPDIFSFWHSSERFYPGFNLALYENKKVDSLLESIRRNTDAESRKTELAQLQRIIAEDSPALFLYSPKYLYAAPKNFGGLEKETINTPARRFSGVEKWYLDTKRVFK</sequence>
<protein>
    <recommendedName>
        <fullName evidence="5">Solute-binding protein family 5 domain-containing protein</fullName>
    </recommendedName>
</protein>
<dbReference type="STRING" id="1798404.A3B92_03890"/>
<comment type="similarity">
    <text evidence="1">Belongs to the bacterial solute-binding protein 5 family.</text>
</comment>
<dbReference type="PANTHER" id="PTHR30290">
    <property type="entry name" value="PERIPLASMIC BINDING COMPONENT OF ABC TRANSPORTER"/>
    <property type="match status" value="1"/>
</dbReference>
<comment type="caution">
    <text evidence="6">The sequence shown here is derived from an EMBL/GenBank/DDBJ whole genome shotgun (WGS) entry which is preliminary data.</text>
</comment>
<dbReference type="PANTHER" id="PTHR30290:SF9">
    <property type="entry name" value="OLIGOPEPTIDE-BINDING PROTEIN APPA"/>
    <property type="match status" value="1"/>
</dbReference>
<proteinExistence type="inferred from homology"/>
<accession>A0A1G1ZFA9</accession>
<organism evidence="6 7">
    <name type="scientific">Candidatus Harrisonbacteria bacterium RIFCSPHIGHO2_02_FULL_42_16</name>
    <dbReference type="NCBI Taxonomy" id="1798404"/>
    <lineage>
        <taxon>Bacteria</taxon>
        <taxon>Candidatus Harrisoniibacteriota</taxon>
    </lineage>
</organism>
<dbReference type="InterPro" id="IPR030678">
    <property type="entry name" value="Peptide/Ni-bd"/>
</dbReference>
<feature type="domain" description="Solute-binding protein family 5" evidence="5">
    <location>
        <begin position="87"/>
        <end position="454"/>
    </location>
</feature>
<dbReference type="GO" id="GO:1904680">
    <property type="term" value="F:peptide transmembrane transporter activity"/>
    <property type="evidence" value="ECO:0007669"/>
    <property type="project" value="TreeGrafter"/>
</dbReference>
<keyword evidence="2" id="KW-0813">Transport</keyword>
<dbReference type="PIRSF" id="PIRSF002741">
    <property type="entry name" value="MppA"/>
    <property type="match status" value="1"/>
</dbReference>
<evidence type="ECO:0000256" key="1">
    <source>
        <dbReference type="ARBA" id="ARBA00005695"/>
    </source>
</evidence>
<keyword evidence="4" id="KW-1133">Transmembrane helix</keyword>
<keyword evidence="4" id="KW-0472">Membrane</keyword>
<keyword evidence="3" id="KW-0732">Signal</keyword>
<dbReference type="Gene3D" id="3.90.76.10">
    <property type="entry name" value="Dipeptide-binding Protein, Domain 1"/>
    <property type="match status" value="1"/>
</dbReference>
<evidence type="ECO:0000256" key="2">
    <source>
        <dbReference type="ARBA" id="ARBA00022448"/>
    </source>
</evidence>
<dbReference type="InterPro" id="IPR000914">
    <property type="entry name" value="SBP_5_dom"/>
</dbReference>
<evidence type="ECO:0000259" key="5">
    <source>
        <dbReference type="Pfam" id="PF00496"/>
    </source>
</evidence>
<name>A0A1G1ZFA9_9BACT</name>
<dbReference type="SUPFAM" id="SSF53850">
    <property type="entry name" value="Periplasmic binding protein-like II"/>
    <property type="match status" value="1"/>
</dbReference>
<dbReference type="GO" id="GO:0043190">
    <property type="term" value="C:ATP-binding cassette (ABC) transporter complex"/>
    <property type="evidence" value="ECO:0007669"/>
    <property type="project" value="InterPro"/>
</dbReference>
<dbReference type="EMBL" id="MHJG01000025">
    <property type="protein sequence ID" value="OGY63211.1"/>
    <property type="molecule type" value="Genomic_DNA"/>
</dbReference>
<dbReference type="GO" id="GO:0042597">
    <property type="term" value="C:periplasmic space"/>
    <property type="evidence" value="ECO:0007669"/>
    <property type="project" value="UniProtKB-ARBA"/>
</dbReference>
<dbReference type="AlphaFoldDB" id="A0A1G1ZFA9"/>
<keyword evidence="4" id="KW-0812">Transmembrane</keyword>
<dbReference type="Proteomes" id="UP000177960">
    <property type="component" value="Unassembled WGS sequence"/>
</dbReference>
<evidence type="ECO:0000313" key="7">
    <source>
        <dbReference type="Proteomes" id="UP000177960"/>
    </source>
</evidence>
<dbReference type="GO" id="GO:0015833">
    <property type="term" value="P:peptide transport"/>
    <property type="evidence" value="ECO:0007669"/>
    <property type="project" value="TreeGrafter"/>
</dbReference>